<organism evidence="1 2">
    <name type="scientific">Pyropia yezoensis</name>
    <name type="common">Susabi-nori</name>
    <name type="synonym">Porphyra yezoensis</name>
    <dbReference type="NCBI Taxonomy" id="2788"/>
    <lineage>
        <taxon>Eukaryota</taxon>
        <taxon>Rhodophyta</taxon>
        <taxon>Bangiophyceae</taxon>
        <taxon>Bangiales</taxon>
        <taxon>Bangiaceae</taxon>
        <taxon>Pyropia</taxon>
    </lineage>
</organism>
<dbReference type="EMBL" id="CM020620">
    <property type="protein sequence ID" value="KAK1867517.1"/>
    <property type="molecule type" value="Genomic_DNA"/>
</dbReference>
<evidence type="ECO:0000313" key="2">
    <source>
        <dbReference type="Proteomes" id="UP000798662"/>
    </source>
</evidence>
<dbReference type="Proteomes" id="UP000798662">
    <property type="component" value="Chromosome 3"/>
</dbReference>
<proteinExistence type="predicted"/>
<evidence type="ECO:0000313" key="1">
    <source>
        <dbReference type="EMBL" id="KAK1867517.1"/>
    </source>
</evidence>
<accession>A0ACC3CBG4</accession>
<reference evidence="1" key="1">
    <citation type="submission" date="2019-11" db="EMBL/GenBank/DDBJ databases">
        <title>Nori genome reveals adaptations in red seaweeds to the harsh intertidal environment.</title>
        <authorList>
            <person name="Wang D."/>
            <person name="Mao Y."/>
        </authorList>
    </citation>
    <scope>NUCLEOTIDE SEQUENCE</scope>
    <source>
        <tissue evidence="1">Gametophyte</tissue>
    </source>
</reference>
<sequence>MTRALAPEGGEGATTKRMTRTRAPSSVVAHRLARSVNRASPASLWHAAIGASEQLLFHRSPPAACAAIAAAIRADLPVLFPGAAAAVAGAAGGGGGGGGRRRQDSGADPDGGGLWEYDDPDEAPGGDGGGGGGGIASSVAGVLADGTAVDADVVLASRELRLDLLRHSSLLASLTHSAHVAARVGAWHAGGRAKVAELLATLGIPAAEASQRWPYMRRECKAALHGAFGVASAAEAPPSVRAFGLGEMAYDSFLRVRKGHRGVVSAADAALCVAATLELGDIAAAAAAGATTFGAAGGGGVNGGAPGSTGEMSLAQRLYGVSDDDVTLTAGVETRFWKAYDGLGDVGDGLGRGLALAAELQQLIAEVGGEVLQRRGFVPSGSFRYAFLRDTHRAELCGQPLLLVRLGLFLRDALRVQGGRDKPFVVVARVPPHWAIKEGGGSGDAADGQRGAPPPRGGGGGGGTRRRDWLAVAVTGAHGGNAFGAKFRAAAARNGSSVAFDGFDAAVVEVADGQETEFIRFLHDVM</sequence>
<name>A0ACC3CBG4_PYRYE</name>
<protein>
    <submittedName>
        <fullName evidence="1">Uncharacterized protein</fullName>
    </submittedName>
</protein>
<keyword evidence="2" id="KW-1185">Reference proteome</keyword>
<comment type="caution">
    <text evidence="1">The sequence shown here is derived from an EMBL/GenBank/DDBJ whole genome shotgun (WGS) entry which is preliminary data.</text>
</comment>
<gene>
    <name evidence="1" type="ORF">I4F81_010024</name>
</gene>